<dbReference type="RefSeq" id="WP_128626679.1">
    <property type="nucleotide sequence ID" value="NZ_RKST01000007.1"/>
</dbReference>
<dbReference type="AlphaFoldDB" id="A0A432V817"/>
<sequence length="163" mass="18252">MPSTHEKELPTLTKRRIQAEVIGPVYAEMVAVIGEEKARAILDTAVRKAAIAEGKHFAKLAPDGITSMADFIKLYDLWTQDGALEVEVLEASDTTFNFDVTRCRYAETYREMGLGSIGHLMSCNRDGTFCHGYDPKIELDRKHTIMAGAPRCTFRYSYKQAAK</sequence>
<keyword evidence="2" id="KW-1185">Reference proteome</keyword>
<dbReference type="EMBL" id="RKST01000007">
    <property type="protein sequence ID" value="RUM98299.1"/>
    <property type="molecule type" value="Genomic_DNA"/>
</dbReference>
<reference evidence="1 2" key="1">
    <citation type="submission" date="2018-11" db="EMBL/GenBank/DDBJ databases">
        <title>Pseudaminobacter arsenicus sp. nov., an arsenic-resistant bacterium isolated from arsenic-rich aquifers.</title>
        <authorList>
            <person name="Mu Y."/>
        </authorList>
    </citation>
    <scope>NUCLEOTIDE SEQUENCE [LARGE SCALE GENOMIC DNA]</scope>
    <source>
        <strain evidence="1 2">CB3</strain>
    </source>
</reference>
<evidence type="ECO:0000313" key="1">
    <source>
        <dbReference type="EMBL" id="RUM98299.1"/>
    </source>
</evidence>
<name>A0A432V817_9HYPH</name>
<dbReference type="Proteomes" id="UP000281647">
    <property type="component" value="Unassembled WGS sequence"/>
</dbReference>
<protein>
    <submittedName>
        <fullName evidence="1">2-amino-thiazoline-4-carboxylic acid hydrolase</fullName>
    </submittedName>
</protein>
<dbReference type="InterPro" id="IPR026002">
    <property type="entry name" value="ATC_hydrolase-like"/>
</dbReference>
<keyword evidence="1" id="KW-0378">Hydrolase</keyword>
<dbReference type="OrthoDB" id="9805176at2"/>
<evidence type="ECO:0000313" key="2">
    <source>
        <dbReference type="Proteomes" id="UP000281647"/>
    </source>
</evidence>
<gene>
    <name evidence="1" type="ORF">EET67_09410</name>
</gene>
<accession>A0A432V817</accession>
<dbReference type="GO" id="GO:0016787">
    <property type="term" value="F:hydrolase activity"/>
    <property type="evidence" value="ECO:0007669"/>
    <property type="project" value="UniProtKB-KW"/>
</dbReference>
<comment type="caution">
    <text evidence="1">The sequence shown here is derived from an EMBL/GenBank/DDBJ whole genome shotgun (WGS) entry which is preliminary data.</text>
</comment>
<proteinExistence type="predicted"/>
<dbReference type="Pfam" id="PF14196">
    <property type="entry name" value="ATC_hydrolase"/>
    <property type="match status" value="1"/>
</dbReference>
<organism evidence="1 2">
    <name type="scientific">Borborobacter arsenicus</name>
    <dbReference type="NCBI Taxonomy" id="1851146"/>
    <lineage>
        <taxon>Bacteria</taxon>
        <taxon>Pseudomonadati</taxon>
        <taxon>Pseudomonadota</taxon>
        <taxon>Alphaproteobacteria</taxon>
        <taxon>Hyphomicrobiales</taxon>
        <taxon>Phyllobacteriaceae</taxon>
        <taxon>Borborobacter</taxon>
    </lineage>
</organism>